<dbReference type="PROSITE" id="PS00678">
    <property type="entry name" value="WD_REPEATS_1"/>
    <property type="match status" value="1"/>
</dbReference>
<name>A0A2C9LBJ8_BIOGL</name>
<dbReference type="PRINTS" id="PR00320">
    <property type="entry name" value="GPROTEINBRPT"/>
</dbReference>
<feature type="repeat" description="WD" evidence="3">
    <location>
        <begin position="298"/>
        <end position="333"/>
    </location>
</feature>
<protein>
    <recommendedName>
        <fullName evidence="6">Anaphase-promoting complex subunit 4 WD40 domain-containing protein</fullName>
    </recommendedName>
</protein>
<dbReference type="EnsemblMetazoa" id="BGLB029194-RB">
    <property type="protein sequence ID" value="BGLB029194-PB"/>
    <property type="gene ID" value="BGLB029194"/>
</dbReference>
<dbReference type="Pfam" id="PF00400">
    <property type="entry name" value="WD40"/>
    <property type="match status" value="3"/>
</dbReference>
<dbReference type="OrthoDB" id="7668193at2759"/>
<dbReference type="VEuPathDB" id="VectorBase:BGLAX_042729"/>
<dbReference type="PANTHER" id="PTHR19854">
    <property type="entry name" value="TRANSDUCIN BETA-LIKE 3"/>
    <property type="match status" value="1"/>
</dbReference>
<dbReference type="InterPro" id="IPR020472">
    <property type="entry name" value="WD40_PAC1"/>
</dbReference>
<dbReference type="PROSITE" id="PS50082">
    <property type="entry name" value="WD_REPEATS_2"/>
    <property type="match status" value="1"/>
</dbReference>
<dbReference type="RefSeq" id="XP_013079465.2">
    <property type="nucleotide sequence ID" value="XM_013224011.2"/>
</dbReference>
<evidence type="ECO:0000256" key="2">
    <source>
        <dbReference type="ARBA" id="ARBA00022737"/>
    </source>
</evidence>
<dbReference type="Proteomes" id="UP000076420">
    <property type="component" value="Unassembled WGS sequence"/>
</dbReference>
<accession>A0A2C9LBJ8</accession>
<dbReference type="AlphaFoldDB" id="A0A2C9LBJ8"/>
<organism evidence="4 5">
    <name type="scientific">Biomphalaria glabrata</name>
    <name type="common">Bloodfluke planorb</name>
    <name type="synonym">Freshwater snail</name>
    <dbReference type="NCBI Taxonomy" id="6526"/>
    <lineage>
        <taxon>Eukaryota</taxon>
        <taxon>Metazoa</taxon>
        <taxon>Spiralia</taxon>
        <taxon>Lophotrochozoa</taxon>
        <taxon>Mollusca</taxon>
        <taxon>Gastropoda</taxon>
        <taxon>Heterobranchia</taxon>
        <taxon>Euthyneura</taxon>
        <taxon>Panpulmonata</taxon>
        <taxon>Hygrophila</taxon>
        <taxon>Lymnaeoidea</taxon>
        <taxon>Planorbidae</taxon>
        <taxon>Biomphalaria</taxon>
    </lineage>
</organism>
<dbReference type="SMART" id="SM00320">
    <property type="entry name" value="WD40"/>
    <property type="match status" value="5"/>
</dbReference>
<keyword evidence="2" id="KW-0677">Repeat</keyword>
<dbReference type="InterPro" id="IPR019775">
    <property type="entry name" value="WD40_repeat_CS"/>
</dbReference>
<dbReference type="RefSeq" id="XP_013079463.2">
    <property type="nucleotide sequence ID" value="XM_013224009.2"/>
</dbReference>
<evidence type="ECO:0008006" key="6">
    <source>
        <dbReference type="Google" id="ProtNLM"/>
    </source>
</evidence>
<dbReference type="InterPro" id="IPR001680">
    <property type="entry name" value="WD40_rpt"/>
</dbReference>
<sequence>MSSGRLPPPEPVIELSTTSPVTSLAFSPHRALGEYEVTLYSGHQDGKVIKWNWVTRRPESSTLAHGESIIWLMCVAEKLVSQGRDGVVKFWSVTDPEWTVIGEIPCAALIFCNSSICIFNNQHLLSVPSDSVGQVTTHCLEQLLPESSHIVHLSTPIRLHHKDTKSHGMCMRIKSEADKVPSPYLFVAYESGTLTMWDLLRGEILTEISAHEESIMCMDCWAGIDTGTIKCITGSVDEQLKLWQVDNLKLTHKKTVKVLNPGMGSISVRADGKIIAVGGWDGRCRLFSLKSMKALAVLTFHRSSVQCVAFASNNYLATGSKDGYIAVWNIYNT</sequence>
<dbReference type="EnsemblMetazoa" id="BGLB029194-RD">
    <property type="protein sequence ID" value="BGLB029194-PD"/>
    <property type="gene ID" value="BGLB029194"/>
</dbReference>
<dbReference type="PANTHER" id="PTHR19854:SF1">
    <property type="entry name" value="GUANINE NUCLEOTIDE-BINDING PROTEIN SUBUNIT BETA-LIKE PROTEIN 1"/>
    <property type="match status" value="1"/>
</dbReference>
<evidence type="ECO:0000256" key="3">
    <source>
        <dbReference type="PROSITE-ProRule" id="PRU00221"/>
    </source>
</evidence>
<gene>
    <name evidence="4" type="primary">106065231</name>
</gene>
<dbReference type="Gene3D" id="2.130.10.10">
    <property type="entry name" value="YVTN repeat-like/Quinoprotein amine dehydrogenase"/>
    <property type="match status" value="2"/>
</dbReference>
<dbReference type="SUPFAM" id="SSF50978">
    <property type="entry name" value="WD40 repeat-like"/>
    <property type="match status" value="1"/>
</dbReference>
<dbReference type="EnsemblMetazoa" id="BGLB029194-RA">
    <property type="protein sequence ID" value="BGLB029194-PA"/>
    <property type="gene ID" value="BGLB029194"/>
</dbReference>
<reference evidence="4" key="1">
    <citation type="submission" date="2020-05" db="UniProtKB">
        <authorList>
            <consortium name="EnsemblMetazoa"/>
        </authorList>
    </citation>
    <scope>IDENTIFICATION</scope>
    <source>
        <strain evidence="4">BB02</strain>
    </source>
</reference>
<dbReference type="VEuPathDB" id="VectorBase:BGLB029194"/>
<dbReference type="KEGG" id="bgt:106065231"/>
<dbReference type="InterPro" id="IPR015943">
    <property type="entry name" value="WD40/YVTN_repeat-like_dom_sf"/>
</dbReference>
<dbReference type="RefSeq" id="XP_013079464.2">
    <property type="nucleotide sequence ID" value="XM_013224010.2"/>
</dbReference>
<dbReference type="PROSITE" id="PS50294">
    <property type="entry name" value="WD_REPEATS_REGION"/>
    <property type="match status" value="1"/>
</dbReference>
<evidence type="ECO:0000313" key="4">
    <source>
        <dbReference type="EnsemblMetazoa" id="BGLB029194-PD"/>
    </source>
</evidence>
<dbReference type="EnsemblMetazoa" id="BGLB029194-RC">
    <property type="protein sequence ID" value="BGLB029194-PC"/>
    <property type="gene ID" value="BGLB029194"/>
</dbReference>
<keyword evidence="1 3" id="KW-0853">WD repeat</keyword>
<evidence type="ECO:0000313" key="5">
    <source>
        <dbReference type="Proteomes" id="UP000076420"/>
    </source>
</evidence>
<dbReference type="InterPro" id="IPR036322">
    <property type="entry name" value="WD40_repeat_dom_sf"/>
</dbReference>
<proteinExistence type="predicted"/>
<dbReference type="STRING" id="6526.A0A2C9LBJ8"/>
<evidence type="ECO:0000256" key="1">
    <source>
        <dbReference type="ARBA" id="ARBA00022574"/>
    </source>
</evidence>